<organism evidence="1 2">
    <name type="scientific">Candidatus Segetimicrobium genomatis</name>
    <dbReference type="NCBI Taxonomy" id="2569760"/>
    <lineage>
        <taxon>Bacteria</taxon>
        <taxon>Bacillati</taxon>
        <taxon>Candidatus Sysuimicrobiota</taxon>
        <taxon>Candidatus Sysuimicrobiia</taxon>
        <taxon>Candidatus Sysuimicrobiales</taxon>
        <taxon>Candidatus Segetimicrobiaceae</taxon>
        <taxon>Candidatus Segetimicrobium</taxon>
    </lineage>
</organism>
<sequence length="494" mass="55115">MVGVAEASLRKFQPSAADPWDRAKAAHLLGRAGFGGTPAEVGRLAAMRFEDAVEALLEYERIPDGPFPEVDFSEVRELSLALVDLRRSGADEPTLRDASQQLRRANIRKFQEIRAGWLQRMIQTSRPLQEKMVLFWHGHLVSGFPDVKSAEHMAMQLALFRQMATGSFKELILAISKDPAMLSYLDNNSNRKDKPNENYARELMELFTMGVGNFTEQDVKEAARAFTGWTFVENEFVFRRGQHDDGVKTFLGRTGNLDGTDVIDIIFGQPAGARYLPRKLFESFVYLGPEESLVDELADIFRRSDWSVGAVLRAILQSALFFSPKTMRAQIKSPVQLAVGAVRALAAEVPEPALLRAIDLMGQALLYPPNVGGWPKGKGWINTATVLVRYNFSGLLLDGTMPGLGRRPAAARSTPARLDQLIDAGRVRTVGDVITQLLDRFIQAPLEPRRRWALLRAFGTNREDAPVTANDPHFPDQLRTAVHLIMSMPEYQIT</sequence>
<name>A0A537L3V3_9BACT</name>
<dbReference type="Proteomes" id="UP000319353">
    <property type="component" value="Unassembled WGS sequence"/>
</dbReference>
<evidence type="ECO:0000313" key="2">
    <source>
        <dbReference type="Proteomes" id="UP000319353"/>
    </source>
</evidence>
<gene>
    <name evidence="1" type="ORF">E6H01_06395</name>
</gene>
<reference evidence="1 2" key="1">
    <citation type="journal article" date="2019" name="Nat. Microbiol.">
        <title>Mediterranean grassland soil C-N compound turnover is dependent on rainfall and depth, and is mediated by genomically divergent microorganisms.</title>
        <authorList>
            <person name="Diamond S."/>
            <person name="Andeer P.F."/>
            <person name="Li Z."/>
            <person name="Crits-Christoph A."/>
            <person name="Burstein D."/>
            <person name="Anantharaman K."/>
            <person name="Lane K.R."/>
            <person name="Thomas B.C."/>
            <person name="Pan C."/>
            <person name="Northen T.R."/>
            <person name="Banfield J.F."/>
        </authorList>
    </citation>
    <scope>NUCLEOTIDE SEQUENCE [LARGE SCALE GENOMIC DNA]</scope>
    <source>
        <strain evidence="1">NP_4</strain>
    </source>
</reference>
<dbReference type="Pfam" id="PF08811">
    <property type="entry name" value="DUF1800"/>
    <property type="match status" value="1"/>
</dbReference>
<dbReference type="EMBL" id="VBAL01000074">
    <property type="protein sequence ID" value="TMJ02685.1"/>
    <property type="molecule type" value="Genomic_DNA"/>
</dbReference>
<accession>A0A537L3V3</accession>
<dbReference type="InterPro" id="IPR014917">
    <property type="entry name" value="DUF1800"/>
</dbReference>
<proteinExistence type="predicted"/>
<comment type="caution">
    <text evidence="1">The sequence shown here is derived from an EMBL/GenBank/DDBJ whole genome shotgun (WGS) entry which is preliminary data.</text>
</comment>
<dbReference type="AlphaFoldDB" id="A0A537L3V3"/>
<evidence type="ECO:0000313" key="1">
    <source>
        <dbReference type="EMBL" id="TMJ02685.1"/>
    </source>
</evidence>
<protein>
    <submittedName>
        <fullName evidence="1">DUF1800 domain-containing protein</fullName>
    </submittedName>
</protein>